<evidence type="ECO:0000313" key="2">
    <source>
        <dbReference type="EMBL" id="CAK0902839.1"/>
    </source>
</evidence>
<gene>
    <name evidence="2" type="ORF">PCOR1329_LOCUS79327</name>
</gene>
<evidence type="ECO:0000313" key="3">
    <source>
        <dbReference type="Proteomes" id="UP001189429"/>
    </source>
</evidence>
<proteinExistence type="predicted"/>
<sequence length="154" mass="17895">MRLQLNSRCLPTDLRAFGFSFAARAGCEETAWSHFIFGIIFKLLHVYLRSQEAAAPLFDERPATNRARLQRAAHALGFDMDLRWYSLRRGGATDHFRRNQDIPALMEFGLWHSQTTARIYVVEDLQLLAEMVPDPGTQQRLQYRAGRLRRTETR</sequence>
<dbReference type="Gene3D" id="1.10.443.10">
    <property type="entry name" value="Intergrase catalytic core"/>
    <property type="match status" value="1"/>
</dbReference>
<dbReference type="SUPFAM" id="SSF56349">
    <property type="entry name" value="DNA breaking-rejoining enzymes"/>
    <property type="match status" value="1"/>
</dbReference>
<reference evidence="2" key="1">
    <citation type="submission" date="2023-10" db="EMBL/GenBank/DDBJ databases">
        <authorList>
            <person name="Chen Y."/>
            <person name="Shah S."/>
            <person name="Dougan E. K."/>
            <person name="Thang M."/>
            <person name="Chan C."/>
        </authorList>
    </citation>
    <scope>NUCLEOTIDE SEQUENCE [LARGE SCALE GENOMIC DNA]</scope>
</reference>
<keyword evidence="1" id="KW-0233">DNA recombination</keyword>
<dbReference type="EMBL" id="CAUYUJ010021126">
    <property type="protein sequence ID" value="CAK0902839.1"/>
    <property type="molecule type" value="Genomic_DNA"/>
</dbReference>
<keyword evidence="3" id="KW-1185">Reference proteome</keyword>
<accession>A0ABN9XWI3</accession>
<dbReference type="InterPro" id="IPR011010">
    <property type="entry name" value="DNA_brk_join_enz"/>
</dbReference>
<comment type="caution">
    <text evidence="2">The sequence shown here is derived from an EMBL/GenBank/DDBJ whole genome shotgun (WGS) entry which is preliminary data.</text>
</comment>
<name>A0ABN9XWI3_9DINO</name>
<protein>
    <submittedName>
        <fullName evidence="2">Uncharacterized protein</fullName>
    </submittedName>
</protein>
<dbReference type="InterPro" id="IPR013762">
    <property type="entry name" value="Integrase-like_cat_sf"/>
</dbReference>
<organism evidence="2 3">
    <name type="scientific">Prorocentrum cordatum</name>
    <dbReference type="NCBI Taxonomy" id="2364126"/>
    <lineage>
        <taxon>Eukaryota</taxon>
        <taxon>Sar</taxon>
        <taxon>Alveolata</taxon>
        <taxon>Dinophyceae</taxon>
        <taxon>Prorocentrales</taxon>
        <taxon>Prorocentraceae</taxon>
        <taxon>Prorocentrum</taxon>
    </lineage>
</organism>
<evidence type="ECO:0000256" key="1">
    <source>
        <dbReference type="ARBA" id="ARBA00023172"/>
    </source>
</evidence>
<dbReference type="Proteomes" id="UP001189429">
    <property type="component" value="Unassembled WGS sequence"/>
</dbReference>